<evidence type="ECO:0000256" key="4">
    <source>
        <dbReference type="ARBA" id="ARBA00023172"/>
    </source>
</evidence>
<comment type="caution">
    <text evidence="6">The sequence shown here is derived from an EMBL/GenBank/DDBJ whole genome shotgun (WGS) entry which is preliminary data.</text>
</comment>
<feature type="domain" description="Tyr recombinase" evidence="5">
    <location>
        <begin position="188"/>
        <end position="407"/>
    </location>
</feature>
<proteinExistence type="inferred from homology"/>
<dbReference type="InterPro" id="IPR050090">
    <property type="entry name" value="Tyrosine_recombinase_XerCD"/>
</dbReference>
<dbReference type="GO" id="GO:0015074">
    <property type="term" value="P:DNA integration"/>
    <property type="evidence" value="ECO:0007669"/>
    <property type="project" value="UniProtKB-KW"/>
</dbReference>
<dbReference type="GO" id="GO:0006310">
    <property type="term" value="P:DNA recombination"/>
    <property type="evidence" value="ECO:0007669"/>
    <property type="project" value="UniProtKB-KW"/>
</dbReference>
<dbReference type="EMBL" id="LCYC01000062">
    <property type="protein sequence ID" value="KWV70700.1"/>
    <property type="molecule type" value="Genomic_DNA"/>
</dbReference>
<dbReference type="CDD" id="cd00397">
    <property type="entry name" value="DNA_BRE_C"/>
    <property type="match status" value="1"/>
</dbReference>
<dbReference type="Proteomes" id="UP000063434">
    <property type="component" value="Unassembled WGS sequence"/>
</dbReference>
<dbReference type="RefSeq" id="WP_196492875.1">
    <property type="nucleotide sequence ID" value="NZ_LCYC01000062.1"/>
</dbReference>
<dbReference type="AlphaFoldDB" id="A0A109KK44"/>
<evidence type="ECO:0000313" key="6">
    <source>
        <dbReference type="EMBL" id="KWV70700.1"/>
    </source>
</evidence>
<dbReference type="PATRIC" id="fig|294.195.peg.5745"/>
<dbReference type="PROSITE" id="PS51898">
    <property type="entry name" value="TYR_RECOMBINASE"/>
    <property type="match status" value="1"/>
</dbReference>
<accession>A0A109KK44</accession>
<protein>
    <submittedName>
        <fullName evidence="6">Phage integrase family protein</fullName>
    </submittedName>
</protein>
<dbReference type="InterPro" id="IPR011010">
    <property type="entry name" value="DNA_brk_join_enz"/>
</dbReference>
<evidence type="ECO:0000256" key="2">
    <source>
        <dbReference type="ARBA" id="ARBA00022908"/>
    </source>
</evidence>
<evidence type="ECO:0000256" key="1">
    <source>
        <dbReference type="ARBA" id="ARBA00008857"/>
    </source>
</evidence>
<keyword evidence="3" id="KW-0238">DNA-binding</keyword>
<keyword evidence="2" id="KW-0229">DNA integration</keyword>
<dbReference type="PANTHER" id="PTHR30349">
    <property type="entry name" value="PHAGE INTEGRASE-RELATED"/>
    <property type="match status" value="1"/>
</dbReference>
<dbReference type="InterPro" id="IPR002104">
    <property type="entry name" value="Integrase_catalytic"/>
</dbReference>
<evidence type="ECO:0000259" key="5">
    <source>
        <dbReference type="PROSITE" id="PS51898"/>
    </source>
</evidence>
<dbReference type="InterPro" id="IPR013762">
    <property type="entry name" value="Integrase-like_cat_sf"/>
</dbReference>
<dbReference type="SUPFAM" id="SSF56349">
    <property type="entry name" value="DNA breaking-rejoining enzymes"/>
    <property type="match status" value="1"/>
</dbReference>
<reference evidence="6 7" key="1">
    <citation type="submission" date="2015-05" db="EMBL/GenBank/DDBJ databases">
        <title>A genomic and transcriptomic approach to investigate the blue pigment phenotype in Pseudomonas fluorescens.</title>
        <authorList>
            <person name="Andreani N.A."/>
            <person name="Cardazzo B."/>
        </authorList>
    </citation>
    <scope>NUCLEOTIDE SEQUENCE [LARGE SCALE GENOMIC DNA]</scope>
    <source>
        <strain evidence="6 7">Ps_40</strain>
    </source>
</reference>
<keyword evidence="4" id="KW-0233">DNA recombination</keyword>
<dbReference type="PANTHER" id="PTHR30349:SF41">
    <property type="entry name" value="INTEGRASE_RECOMBINASE PROTEIN MJ0367-RELATED"/>
    <property type="match status" value="1"/>
</dbReference>
<evidence type="ECO:0000256" key="3">
    <source>
        <dbReference type="ARBA" id="ARBA00023125"/>
    </source>
</evidence>
<organism evidence="6 7">
    <name type="scientific">Pseudomonas fluorescens</name>
    <dbReference type="NCBI Taxonomy" id="294"/>
    <lineage>
        <taxon>Bacteria</taxon>
        <taxon>Pseudomonadati</taxon>
        <taxon>Pseudomonadota</taxon>
        <taxon>Gammaproteobacteria</taxon>
        <taxon>Pseudomonadales</taxon>
        <taxon>Pseudomonadaceae</taxon>
        <taxon>Pseudomonas</taxon>
    </lineage>
</organism>
<name>A0A109KK44_PSEFL</name>
<dbReference type="Gene3D" id="1.10.443.10">
    <property type="entry name" value="Intergrase catalytic core"/>
    <property type="match status" value="1"/>
</dbReference>
<sequence length="425" mass="48283">MARLRNLIHTQYRCSVTEERVDWYVAAGRLPIEGLPQIIWTNGEAWREVNLWALQRSTENGLSLDTVRSNMSSMLSYANWLEVTRTKWWEFPQRKADRCLFRYRGYLIAMRDEGQLAPSTASQRMRDVINFYRWLLASELLLSEWPLWTDQTISIRVPNSVGLERTIIVQSSELSIKNRKANALRLEGGLLPVSADDRDIILEYAAEHASWELYLLLTLGFYTGMRLGTLCDLKVSSLERAFIDPDQSGLYKIAVGPGASPSVATKFGVTGHVWIVKEHLNLIRSYVISPRRQARVQAADDKNKELVFLTRFGNKYTKLKKERSSAINVEMHSLRKKAISAGLVVFEGFYFHQTRCTFATQLARILLPISGAVNAIAIIKEALLHKNEATSLQYIKFVEQSAAKAASANEFTRKFLGLGDKCKNG</sequence>
<evidence type="ECO:0000313" key="7">
    <source>
        <dbReference type="Proteomes" id="UP000063434"/>
    </source>
</evidence>
<dbReference type="GO" id="GO:0003677">
    <property type="term" value="F:DNA binding"/>
    <property type="evidence" value="ECO:0007669"/>
    <property type="project" value="UniProtKB-KW"/>
</dbReference>
<gene>
    <name evidence="6" type="ORF">PFL603g_05378</name>
</gene>
<dbReference type="Pfam" id="PF00589">
    <property type="entry name" value="Phage_integrase"/>
    <property type="match status" value="1"/>
</dbReference>
<comment type="similarity">
    <text evidence="1">Belongs to the 'phage' integrase family.</text>
</comment>